<proteinExistence type="predicted"/>
<gene>
    <name evidence="2" type="ORF">PR048_009288</name>
</gene>
<name>A0ABQ9HZJ2_9NEOP</name>
<dbReference type="EMBL" id="JARBHB010000003">
    <property type="protein sequence ID" value="KAJ8889785.1"/>
    <property type="molecule type" value="Genomic_DNA"/>
</dbReference>
<feature type="compositionally biased region" description="Basic and acidic residues" evidence="1">
    <location>
        <begin position="257"/>
        <end position="272"/>
    </location>
</feature>
<feature type="region of interest" description="Disordered" evidence="1">
    <location>
        <begin position="231"/>
        <end position="272"/>
    </location>
</feature>
<evidence type="ECO:0000313" key="3">
    <source>
        <dbReference type="Proteomes" id="UP001159363"/>
    </source>
</evidence>
<protein>
    <submittedName>
        <fullName evidence="2">Uncharacterized protein</fullName>
    </submittedName>
</protein>
<reference evidence="2 3" key="1">
    <citation type="submission" date="2023-02" db="EMBL/GenBank/DDBJ databases">
        <title>LHISI_Scaffold_Assembly.</title>
        <authorList>
            <person name="Stuart O.P."/>
            <person name="Cleave R."/>
            <person name="Magrath M.J.L."/>
            <person name="Mikheyev A.S."/>
        </authorList>
    </citation>
    <scope>NUCLEOTIDE SEQUENCE [LARGE SCALE GENOMIC DNA]</scope>
    <source>
        <strain evidence="2">Daus_M_001</strain>
        <tissue evidence="2">Leg muscle</tissue>
    </source>
</reference>
<keyword evidence="3" id="KW-1185">Reference proteome</keyword>
<dbReference type="Proteomes" id="UP001159363">
    <property type="component" value="Chromosome 3"/>
</dbReference>
<sequence>MSKDLHLVRHSPVIPAAVAGALASHHGDPGSIPGGFTPGFSHVGIVLDVHACQRVFSGYPRFPRTCIPAPLQPRVSFHAMSGDDGELQVPAVKPVTRSADADNRNALDADALATHRTIVEPAYMTSTTSRRAGTAISLPRVFRGLTHEQKGEGQYFSTCEGATMVVCATMETAHNGSACTSATDQRDKSRCRGCSCSAAHNYYRESVCEGAKGGELHTAFAEVLRANKGNWSMERRRGEGTGETGDPQENSPTNGIVRHDSHLRKSGDMAGD</sequence>
<evidence type="ECO:0000313" key="2">
    <source>
        <dbReference type="EMBL" id="KAJ8889785.1"/>
    </source>
</evidence>
<accession>A0ABQ9HZJ2</accession>
<comment type="caution">
    <text evidence="2">The sequence shown here is derived from an EMBL/GenBank/DDBJ whole genome shotgun (WGS) entry which is preliminary data.</text>
</comment>
<evidence type="ECO:0000256" key="1">
    <source>
        <dbReference type="SAM" id="MobiDB-lite"/>
    </source>
</evidence>
<organism evidence="2 3">
    <name type="scientific">Dryococelus australis</name>
    <dbReference type="NCBI Taxonomy" id="614101"/>
    <lineage>
        <taxon>Eukaryota</taxon>
        <taxon>Metazoa</taxon>
        <taxon>Ecdysozoa</taxon>
        <taxon>Arthropoda</taxon>
        <taxon>Hexapoda</taxon>
        <taxon>Insecta</taxon>
        <taxon>Pterygota</taxon>
        <taxon>Neoptera</taxon>
        <taxon>Polyneoptera</taxon>
        <taxon>Phasmatodea</taxon>
        <taxon>Verophasmatodea</taxon>
        <taxon>Anareolatae</taxon>
        <taxon>Phasmatidae</taxon>
        <taxon>Eurycanthinae</taxon>
        <taxon>Dryococelus</taxon>
    </lineage>
</organism>